<proteinExistence type="predicted"/>
<protein>
    <recommendedName>
        <fullName evidence="1">Reverse transcriptase Ty1/copia-type domain-containing protein</fullName>
    </recommendedName>
</protein>
<evidence type="ECO:0000259" key="1">
    <source>
        <dbReference type="Pfam" id="PF07727"/>
    </source>
</evidence>
<keyword evidence="3" id="KW-1185">Reference proteome</keyword>
<feature type="domain" description="Reverse transcriptase Ty1/copia-type" evidence="1">
    <location>
        <begin position="1"/>
        <end position="66"/>
    </location>
</feature>
<dbReference type="EMBL" id="KQ483423">
    <property type="protein sequence ID" value="KYP52518.1"/>
    <property type="molecule type" value="Genomic_DNA"/>
</dbReference>
<evidence type="ECO:0000313" key="3">
    <source>
        <dbReference type="Proteomes" id="UP000075243"/>
    </source>
</evidence>
<reference evidence="2" key="1">
    <citation type="journal article" date="2012" name="Nat. Biotechnol.">
        <title>Draft genome sequence of pigeonpea (Cajanus cajan), an orphan legume crop of resource-poor farmers.</title>
        <authorList>
            <person name="Varshney R.K."/>
            <person name="Chen W."/>
            <person name="Li Y."/>
            <person name="Bharti A.K."/>
            <person name="Saxena R.K."/>
            <person name="Schlueter J.A."/>
            <person name="Donoghue M.T."/>
            <person name="Azam S."/>
            <person name="Fan G."/>
            <person name="Whaley A.M."/>
            <person name="Farmer A.D."/>
            <person name="Sheridan J."/>
            <person name="Iwata A."/>
            <person name="Tuteja R."/>
            <person name="Penmetsa R.V."/>
            <person name="Wu W."/>
            <person name="Upadhyaya H.D."/>
            <person name="Yang S.P."/>
            <person name="Shah T."/>
            <person name="Saxena K.B."/>
            <person name="Michael T."/>
            <person name="McCombie W.R."/>
            <person name="Yang B."/>
            <person name="Zhang G."/>
            <person name="Yang H."/>
            <person name="Wang J."/>
            <person name="Spillane C."/>
            <person name="Cook D.R."/>
            <person name="May G.D."/>
            <person name="Xu X."/>
            <person name="Jackson S.A."/>
        </authorList>
    </citation>
    <scope>NUCLEOTIDE SEQUENCE [LARGE SCALE GENOMIC DNA]</scope>
</reference>
<accession>A0A151SCL9</accession>
<dbReference type="AlphaFoldDB" id="A0A151SCL9"/>
<dbReference type="Gramene" id="C.cajan_24966.t">
    <property type="protein sequence ID" value="C.cajan_24966.t.cds1"/>
    <property type="gene ID" value="C.cajan_24966"/>
</dbReference>
<dbReference type="InterPro" id="IPR013103">
    <property type="entry name" value="RVT_2"/>
</dbReference>
<gene>
    <name evidence="2" type="ORF">KK1_025638</name>
</gene>
<sequence>MVSLYVDDLLVIGNNARMVQEFKQKMMKVFEMTNMGLITFFLGMEIKQAKYKVFICQKKYTNEILKFKFE</sequence>
<evidence type="ECO:0000313" key="2">
    <source>
        <dbReference type="EMBL" id="KYP52518.1"/>
    </source>
</evidence>
<organism evidence="2 3">
    <name type="scientific">Cajanus cajan</name>
    <name type="common">Pigeon pea</name>
    <name type="synonym">Cajanus indicus</name>
    <dbReference type="NCBI Taxonomy" id="3821"/>
    <lineage>
        <taxon>Eukaryota</taxon>
        <taxon>Viridiplantae</taxon>
        <taxon>Streptophyta</taxon>
        <taxon>Embryophyta</taxon>
        <taxon>Tracheophyta</taxon>
        <taxon>Spermatophyta</taxon>
        <taxon>Magnoliopsida</taxon>
        <taxon>eudicotyledons</taxon>
        <taxon>Gunneridae</taxon>
        <taxon>Pentapetalae</taxon>
        <taxon>rosids</taxon>
        <taxon>fabids</taxon>
        <taxon>Fabales</taxon>
        <taxon>Fabaceae</taxon>
        <taxon>Papilionoideae</taxon>
        <taxon>50 kb inversion clade</taxon>
        <taxon>NPAAA clade</taxon>
        <taxon>indigoferoid/millettioid clade</taxon>
        <taxon>Phaseoleae</taxon>
        <taxon>Cajanus</taxon>
    </lineage>
</organism>
<dbReference type="Pfam" id="PF07727">
    <property type="entry name" value="RVT_2"/>
    <property type="match status" value="1"/>
</dbReference>
<dbReference type="OMA" id="IGNNARM"/>
<dbReference type="Proteomes" id="UP000075243">
    <property type="component" value="Unassembled WGS sequence"/>
</dbReference>
<name>A0A151SCL9_CAJCA</name>